<protein>
    <submittedName>
        <fullName evidence="1">Uncharacterized protein</fullName>
    </submittedName>
</protein>
<name>A0A9D5HM31_9LILI</name>
<dbReference type="OrthoDB" id="2866996at2759"/>
<reference evidence="1" key="2">
    <citation type="journal article" date="2022" name="Hortic Res">
        <title>The genome of Dioscorea zingiberensis sheds light on the biosynthesis, origin and evolution of the medicinally important diosgenin saponins.</title>
        <authorList>
            <person name="Li Y."/>
            <person name="Tan C."/>
            <person name="Li Z."/>
            <person name="Guo J."/>
            <person name="Li S."/>
            <person name="Chen X."/>
            <person name="Wang C."/>
            <person name="Dai X."/>
            <person name="Yang H."/>
            <person name="Song W."/>
            <person name="Hou L."/>
            <person name="Xu J."/>
            <person name="Tong Z."/>
            <person name="Xu A."/>
            <person name="Yuan X."/>
            <person name="Wang W."/>
            <person name="Yang Q."/>
            <person name="Chen L."/>
            <person name="Sun Z."/>
            <person name="Wang K."/>
            <person name="Pan B."/>
            <person name="Chen J."/>
            <person name="Bao Y."/>
            <person name="Liu F."/>
            <person name="Qi X."/>
            <person name="Gang D.R."/>
            <person name="Wen J."/>
            <person name="Li J."/>
        </authorList>
    </citation>
    <scope>NUCLEOTIDE SEQUENCE</scope>
    <source>
        <strain evidence="1">Dzin_1.0</strain>
    </source>
</reference>
<accession>A0A9D5HM31</accession>
<keyword evidence="2" id="KW-1185">Reference proteome</keyword>
<reference evidence="1" key="1">
    <citation type="submission" date="2021-03" db="EMBL/GenBank/DDBJ databases">
        <authorList>
            <person name="Li Z."/>
            <person name="Yang C."/>
        </authorList>
    </citation>
    <scope>NUCLEOTIDE SEQUENCE</scope>
    <source>
        <strain evidence="1">Dzin_1.0</strain>
        <tissue evidence="1">Leaf</tissue>
    </source>
</reference>
<evidence type="ECO:0000313" key="2">
    <source>
        <dbReference type="Proteomes" id="UP001085076"/>
    </source>
</evidence>
<dbReference type="EMBL" id="JAGGNH010000002">
    <property type="protein sequence ID" value="KAJ0981393.1"/>
    <property type="molecule type" value="Genomic_DNA"/>
</dbReference>
<gene>
    <name evidence="1" type="ORF">J5N97_009648</name>
</gene>
<proteinExistence type="predicted"/>
<comment type="caution">
    <text evidence="1">The sequence shown here is derived from an EMBL/GenBank/DDBJ whole genome shotgun (WGS) entry which is preliminary data.</text>
</comment>
<sequence length="273" mass="30578">MSVANFCLILQVGRDPRPVMHEAYNLFKDGGNPEKELDEYDSFYSSNLENTGYLSIYTQRNGQKLDGCRIFHKLNCFLNFSSKYAYSFPISEHDNLQKAVIKQLGGSGYESSNVMVIDEVELQRHQQLEKLYMSTRAGREHSHNKRCCPKKIDVGTCVDICSSGQRTQEGKQKKGKEKIDVASKGRRKRVATSYGSFNILRGAHTGELIVGREGPHGATFITTGELTARRNRSLVVTKNQNIEESCQGSTIEVADFPTQQSRASDVLTARAQP</sequence>
<evidence type="ECO:0000313" key="1">
    <source>
        <dbReference type="EMBL" id="KAJ0981393.1"/>
    </source>
</evidence>
<dbReference type="Proteomes" id="UP001085076">
    <property type="component" value="Miscellaneous, Linkage group lg02"/>
</dbReference>
<organism evidence="1 2">
    <name type="scientific">Dioscorea zingiberensis</name>
    <dbReference type="NCBI Taxonomy" id="325984"/>
    <lineage>
        <taxon>Eukaryota</taxon>
        <taxon>Viridiplantae</taxon>
        <taxon>Streptophyta</taxon>
        <taxon>Embryophyta</taxon>
        <taxon>Tracheophyta</taxon>
        <taxon>Spermatophyta</taxon>
        <taxon>Magnoliopsida</taxon>
        <taxon>Liliopsida</taxon>
        <taxon>Dioscoreales</taxon>
        <taxon>Dioscoreaceae</taxon>
        <taxon>Dioscorea</taxon>
    </lineage>
</organism>
<dbReference type="AlphaFoldDB" id="A0A9D5HM31"/>